<reference evidence="1 2" key="1">
    <citation type="submission" date="2013-02" db="EMBL/GenBank/DDBJ databases">
        <title>The Genome Sequence of Acinetobacter sp. CIP 56.2.</title>
        <authorList>
            <consortium name="The Broad Institute Genome Sequencing Platform"/>
            <consortium name="The Broad Institute Genome Sequencing Center for Infectious Disease"/>
            <person name="Cerqueira G."/>
            <person name="Feldgarden M."/>
            <person name="Courvalin P."/>
            <person name="Perichon B."/>
            <person name="Grillot-Courvalin C."/>
            <person name="Clermont D."/>
            <person name="Rocha E."/>
            <person name="Yoon E.-J."/>
            <person name="Nemec A."/>
            <person name="Walker B."/>
            <person name="Young S.K."/>
            <person name="Zeng Q."/>
            <person name="Gargeya S."/>
            <person name="Fitzgerald M."/>
            <person name="Haas B."/>
            <person name="Abouelleil A."/>
            <person name="Alvarado L."/>
            <person name="Arachchi H.M."/>
            <person name="Berlin A.M."/>
            <person name="Chapman S.B."/>
            <person name="Dewar J."/>
            <person name="Goldberg J."/>
            <person name="Griggs A."/>
            <person name="Gujja S."/>
            <person name="Hansen M."/>
            <person name="Howarth C."/>
            <person name="Imamovic A."/>
            <person name="Larimer J."/>
            <person name="McCowan C."/>
            <person name="Murphy C."/>
            <person name="Neiman D."/>
            <person name="Pearson M."/>
            <person name="Priest M."/>
            <person name="Roberts A."/>
            <person name="Saif S."/>
            <person name="Shea T."/>
            <person name="Sisk P."/>
            <person name="Sykes S."/>
            <person name="Wortman J."/>
            <person name="Nusbaum C."/>
            <person name="Birren B."/>
        </authorList>
    </citation>
    <scope>NUCLEOTIDE SEQUENCE [LARGE SCALE GENOMIC DNA]</scope>
    <source>
        <strain evidence="1 2">CIP 56.2</strain>
    </source>
</reference>
<evidence type="ECO:0000313" key="1">
    <source>
        <dbReference type="EMBL" id="ENV09363.1"/>
    </source>
</evidence>
<dbReference type="eggNOG" id="ENOG5033Q6K">
    <property type="taxonomic scope" value="Bacteria"/>
</dbReference>
<evidence type="ECO:0000313" key="2">
    <source>
        <dbReference type="Proteomes" id="UP000013209"/>
    </source>
</evidence>
<dbReference type="Proteomes" id="UP000013209">
    <property type="component" value="Unassembled WGS sequence"/>
</dbReference>
<sequence length="367" mass="41393">MYESDDETFRYINYLQSTLVREGSEEFLISYKQWFEKNRESFAQDFIRMTSSNSTNKHSAAVLEYKAQGEYDDFFSRQIFEPLLTKVMAIASQHGLAPKLPVHFSNSPNIEPSPAALPSNSEHILFAGQGTFSFCNYWAKVFSTAIFEVASLSKNKQKNESNVIDQLQNSHVINDAALLASCHAITGSLVGFGKLEQPVNLNKLRVELLTAMEVFIIAHEIAHFIAHEEFPDTGGIRPESNSKEHEIECDEFALNICTAFGVQENNPFSFQLIGPLLFFYALQICENTRVTLTGHKQIPSDSHPTHNDRVQFTFNFLKEVGASSNILDSASYSLRIAKIIETQVQLIMENLKNLDENAEHKTDTTCT</sequence>
<gene>
    <name evidence="1" type="ORF">F966_02020</name>
</gene>
<dbReference type="HOGENOM" id="CLU_777958_0_0_6"/>
<proteinExistence type="predicted"/>
<name>N8XPI4_9GAMM</name>
<accession>N8XPI4</accession>
<dbReference type="RefSeq" id="WP_004804749.1">
    <property type="nucleotide sequence ID" value="NZ_KB849440.1"/>
</dbReference>
<dbReference type="PATRIC" id="fig|1144672.3.peg.1924"/>
<dbReference type="AlphaFoldDB" id="N8XPI4"/>
<protein>
    <submittedName>
        <fullName evidence="1">Uncharacterized protein</fullName>
    </submittedName>
</protein>
<dbReference type="EMBL" id="APPH01000009">
    <property type="protein sequence ID" value="ENV09363.1"/>
    <property type="molecule type" value="Genomic_DNA"/>
</dbReference>
<comment type="caution">
    <text evidence="1">The sequence shown here is derived from an EMBL/GenBank/DDBJ whole genome shotgun (WGS) entry which is preliminary data.</text>
</comment>
<organism evidence="1 2">
    <name type="scientific">Acinetobacter higginsii</name>
    <dbReference type="NCBI Taxonomy" id="70347"/>
    <lineage>
        <taxon>Bacteria</taxon>
        <taxon>Pseudomonadati</taxon>
        <taxon>Pseudomonadota</taxon>
        <taxon>Gammaproteobacteria</taxon>
        <taxon>Moraxellales</taxon>
        <taxon>Moraxellaceae</taxon>
        <taxon>Acinetobacter</taxon>
    </lineage>
</organism>